<dbReference type="InterPro" id="IPR001650">
    <property type="entry name" value="Helicase_C-like"/>
</dbReference>
<feature type="domain" description="Helicase ATP-binding" evidence="4">
    <location>
        <begin position="634"/>
        <end position="794"/>
    </location>
</feature>
<dbReference type="SUPFAM" id="SSF52540">
    <property type="entry name" value="P-loop containing nucleoside triphosphate hydrolases"/>
    <property type="match status" value="2"/>
</dbReference>
<dbReference type="PANTHER" id="PTHR10799">
    <property type="entry name" value="SNF2/RAD54 HELICASE FAMILY"/>
    <property type="match status" value="1"/>
</dbReference>
<proteinExistence type="predicted"/>
<evidence type="ECO:0000313" key="7">
    <source>
        <dbReference type="Proteomes" id="UP000244930"/>
    </source>
</evidence>
<organism evidence="6 7">
    <name type="scientific">Parazoarcus communis</name>
    <dbReference type="NCBI Taxonomy" id="41977"/>
    <lineage>
        <taxon>Bacteria</taxon>
        <taxon>Pseudomonadati</taxon>
        <taxon>Pseudomonadota</taxon>
        <taxon>Betaproteobacteria</taxon>
        <taxon>Rhodocyclales</taxon>
        <taxon>Zoogloeaceae</taxon>
        <taxon>Parazoarcus</taxon>
    </lineage>
</organism>
<sequence>MTVFDTFSEADIITWLGQRELDKGRACLRATSNLQLEGDLLSAQVQGSARQPYRVAIRFNPHPLAARALQSTCSCPVGGSCKHVAATLLAWLNRRQDPNRPREQVLAWVEAFRAAAGVPAAPTERQASTTHGLRYLVRFDPETRQYALNCFKVRLDRQGQIRSSENWSNYERALDAPPSFIDDTDLDILRLLWAQRPRGPLFDNPLPLAGRNSQALVEALVESGRCHFEDLMNPALKPGAARPGRLEWLTTTDGRRAPALRVEPQAELVMPLVPPWYVERKTNEAGLITLDAAPEQIVRLLLLPPLTPSESELVADTLREVAPELPGPASSDAPAVRVGGPAIPVLRIGTLDVAGVNFRSYPRYGLEHFDYATLAFRYGELTIDAHDSAMLHALPDGRTARLERDADVEAAAARRLVRSGLAKVPPGKVHGGYDLVPAHMLGLSDEDEWAQFTANELPQLRAEGWIIEMPADFRHHAVDIDALILDVDEAESGWLDISPGIEVDGRPVALAPLLTTLFAQDGRWLSGALDQIGDDESIFLHHEELGRLRIPARRLKPLVRALVDLFDSPGEPMRLPAFDAGRLAELELPGRGADTLLALSARMRNAEGIKSVRAPRGFKAELRPYQLEGLAWLQHLVRHDLAGILADDMGLGKTAQALAHLLTEKQAGRLDQPALVILPTSLVFNWQSEAKRFAPRLKVLNLHGADRHARFDELDGVDVALTTYPLLWRDAEALQAREWSLLILDEAQTVKNAASKGAQVIRQIRARHRLGLTGTPLENHLGELWAQFDFLLPGFLGDLKQFTRIWRTPIEKHGDTVRRDLLAARLKPFILRRRKEDVATELPPKTIIVRSVAFEGAQRDLYETVRAAMNEKIRGEIASKGFARSQIVILDALLKLRQVCCDPRLLKSPAASRVTERAKLDMLMDMLPELIDEGRRILVFSQFTQMLSLIAAELDEAQIGWVSLTGDTRDRRIPVEDFQQGRAPVFLISLKAGGVGLNLTAADTVIHYDPWWNPAAENQATDRAHRIGQDKPVFVFKLICAGSIEERILALQDKKAALAAGVLSEDGNALAKFGESDIAALLAPLPAEKG</sequence>
<evidence type="ECO:0000256" key="2">
    <source>
        <dbReference type="PROSITE-ProRule" id="PRU00325"/>
    </source>
</evidence>
<dbReference type="SMART" id="SM00490">
    <property type="entry name" value="HELICc"/>
    <property type="match status" value="1"/>
</dbReference>
<keyword evidence="2" id="KW-0863">Zinc-finger</keyword>
<dbReference type="RefSeq" id="WP_108950700.1">
    <property type="nucleotide sequence ID" value="NZ_CP022187.1"/>
</dbReference>
<dbReference type="Gene3D" id="3.40.50.300">
    <property type="entry name" value="P-loop containing nucleotide triphosphate hydrolases"/>
    <property type="match status" value="1"/>
</dbReference>
<dbReference type="InterPro" id="IPR007527">
    <property type="entry name" value="Znf_SWIM"/>
</dbReference>
<evidence type="ECO:0000256" key="1">
    <source>
        <dbReference type="ARBA" id="ARBA00022801"/>
    </source>
</evidence>
<dbReference type="AlphaFoldDB" id="A0A2U8GUB6"/>
<dbReference type="Gene3D" id="3.40.50.10810">
    <property type="entry name" value="Tandem AAA-ATPase domain"/>
    <property type="match status" value="1"/>
</dbReference>
<keyword evidence="7" id="KW-1185">Reference proteome</keyword>
<keyword evidence="2" id="KW-0479">Metal-binding</keyword>
<dbReference type="Pfam" id="PF04434">
    <property type="entry name" value="SWIM"/>
    <property type="match status" value="1"/>
</dbReference>
<dbReference type="PROSITE" id="PS51194">
    <property type="entry name" value="HELICASE_CTER"/>
    <property type="match status" value="1"/>
</dbReference>
<dbReference type="InterPro" id="IPR049730">
    <property type="entry name" value="SNF2/RAD54-like_C"/>
</dbReference>
<dbReference type="KEGG" id="acom:CEW83_18650"/>
<evidence type="ECO:0000313" key="6">
    <source>
        <dbReference type="EMBL" id="AWI77000.1"/>
    </source>
</evidence>
<dbReference type="EMBL" id="CP022187">
    <property type="protein sequence ID" value="AWI77000.1"/>
    <property type="molecule type" value="Genomic_DNA"/>
</dbReference>
<evidence type="ECO:0000259" key="3">
    <source>
        <dbReference type="PROSITE" id="PS50966"/>
    </source>
</evidence>
<dbReference type="InterPro" id="IPR027417">
    <property type="entry name" value="P-loop_NTPase"/>
</dbReference>
<accession>A0A2U8GUB6</accession>
<dbReference type="InterPro" id="IPR014001">
    <property type="entry name" value="Helicase_ATP-bd"/>
</dbReference>
<dbReference type="GO" id="GO:0016787">
    <property type="term" value="F:hydrolase activity"/>
    <property type="evidence" value="ECO:0007669"/>
    <property type="project" value="UniProtKB-KW"/>
</dbReference>
<keyword evidence="1" id="KW-0378">Hydrolase</keyword>
<keyword evidence="6" id="KW-0547">Nucleotide-binding</keyword>
<protein>
    <submittedName>
        <fullName evidence="6">Helicase SNF</fullName>
    </submittedName>
</protein>
<dbReference type="GO" id="GO:0004386">
    <property type="term" value="F:helicase activity"/>
    <property type="evidence" value="ECO:0007669"/>
    <property type="project" value="UniProtKB-KW"/>
</dbReference>
<dbReference type="CDD" id="cd18793">
    <property type="entry name" value="SF2_C_SNF"/>
    <property type="match status" value="1"/>
</dbReference>
<name>A0A2U8GUB6_9RHOO</name>
<gene>
    <name evidence="6" type="ORF">CEW83_18650</name>
</gene>
<dbReference type="GO" id="GO:0005524">
    <property type="term" value="F:ATP binding"/>
    <property type="evidence" value="ECO:0007669"/>
    <property type="project" value="InterPro"/>
</dbReference>
<dbReference type="PROSITE" id="PS50966">
    <property type="entry name" value="ZF_SWIM"/>
    <property type="match status" value="1"/>
</dbReference>
<feature type="domain" description="SWIM-type" evidence="3">
    <location>
        <begin position="53"/>
        <end position="92"/>
    </location>
</feature>
<dbReference type="Pfam" id="PF00176">
    <property type="entry name" value="SNF2-rel_dom"/>
    <property type="match status" value="1"/>
</dbReference>
<dbReference type="Proteomes" id="UP000244930">
    <property type="component" value="Chromosome"/>
</dbReference>
<dbReference type="PROSITE" id="PS51192">
    <property type="entry name" value="HELICASE_ATP_BIND_1"/>
    <property type="match status" value="1"/>
</dbReference>
<dbReference type="GO" id="GO:0008270">
    <property type="term" value="F:zinc ion binding"/>
    <property type="evidence" value="ECO:0007669"/>
    <property type="project" value="UniProtKB-KW"/>
</dbReference>
<evidence type="ECO:0000259" key="4">
    <source>
        <dbReference type="PROSITE" id="PS51192"/>
    </source>
</evidence>
<dbReference type="CDD" id="cd18012">
    <property type="entry name" value="DEXQc_arch_SWI2_SNF2"/>
    <property type="match status" value="1"/>
</dbReference>
<dbReference type="SMART" id="SM00487">
    <property type="entry name" value="DEXDc"/>
    <property type="match status" value="1"/>
</dbReference>
<evidence type="ECO:0000259" key="5">
    <source>
        <dbReference type="PROSITE" id="PS51194"/>
    </source>
</evidence>
<keyword evidence="6" id="KW-0067">ATP-binding</keyword>
<dbReference type="InterPro" id="IPR000330">
    <property type="entry name" value="SNF2_N"/>
</dbReference>
<feature type="domain" description="Helicase C-terminal" evidence="5">
    <location>
        <begin position="919"/>
        <end position="1079"/>
    </location>
</feature>
<dbReference type="InterPro" id="IPR038718">
    <property type="entry name" value="SNF2-like_sf"/>
</dbReference>
<reference evidence="6 7" key="1">
    <citation type="submission" date="2017-06" db="EMBL/GenBank/DDBJ databases">
        <title>Azoarcus.</title>
        <authorList>
            <person name="Woo J.-H."/>
            <person name="Kim H.-S."/>
        </authorList>
    </citation>
    <scope>NUCLEOTIDE SEQUENCE [LARGE SCALE GENOMIC DNA]</scope>
    <source>
        <strain evidence="6 7">TSPY31</strain>
    </source>
</reference>
<keyword evidence="2" id="KW-0862">Zinc</keyword>
<dbReference type="Pfam" id="PF00271">
    <property type="entry name" value="Helicase_C"/>
    <property type="match status" value="1"/>
</dbReference>
<keyword evidence="6" id="KW-0347">Helicase</keyword>